<dbReference type="InParanoid" id="A0A067MGF7"/>
<proteinExistence type="predicted"/>
<evidence type="ECO:0000256" key="1">
    <source>
        <dbReference type="SAM" id="MobiDB-lite"/>
    </source>
</evidence>
<dbReference type="Proteomes" id="UP000027195">
    <property type="component" value="Unassembled WGS sequence"/>
</dbReference>
<dbReference type="AlphaFoldDB" id="A0A067MGF7"/>
<evidence type="ECO:0000313" key="3">
    <source>
        <dbReference type="Proteomes" id="UP000027195"/>
    </source>
</evidence>
<feature type="compositionally biased region" description="Basic residues" evidence="1">
    <location>
        <begin position="56"/>
        <end position="67"/>
    </location>
</feature>
<dbReference type="HOGENOM" id="CLU_1677569_0_0_1"/>
<reference evidence="3" key="1">
    <citation type="journal article" date="2014" name="Proc. Natl. Acad. Sci. U.S.A.">
        <title>Extensive sampling of basidiomycete genomes demonstrates inadequacy of the white-rot/brown-rot paradigm for wood decay fungi.</title>
        <authorList>
            <person name="Riley R."/>
            <person name="Salamov A.A."/>
            <person name="Brown D.W."/>
            <person name="Nagy L.G."/>
            <person name="Floudas D."/>
            <person name="Held B.W."/>
            <person name="Levasseur A."/>
            <person name="Lombard V."/>
            <person name="Morin E."/>
            <person name="Otillar R."/>
            <person name="Lindquist E.A."/>
            <person name="Sun H."/>
            <person name="LaButti K.M."/>
            <person name="Schmutz J."/>
            <person name="Jabbour D."/>
            <person name="Luo H."/>
            <person name="Baker S.E."/>
            <person name="Pisabarro A.G."/>
            <person name="Walton J.D."/>
            <person name="Blanchette R.A."/>
            <person name="Henrissat B."/>
            <person name="Martin F."/>
            <person name="Cullen D."/>
            <person name="Hibbett D.S."/>
            <person name="Grigoriev I.V."/>
        </authorList>
    </citation>
    <scope>NUCLEOTIDE SEQUENCE [LARGE SCALE GENOMIC DNA]</scope>
    <source>
        <strain evidence="3">FD-172 SS1</strain>
    </source>
</reference>
<gene>
    <name evidence="2" type="ORF">BOTBODRAFT_32360</name>
</gene>
<sequence length="157" mass="16858">MTALWRGNIYEREQPSKTRKTRCVHESAAGGDSRRQQGKSADESSSTGPVKFRAPNSHRRSNGHLHKGSLAPYIRGTADAPLGVSGGGWTPLSGRTRCPSGAFSWVEGGLRNEPVESSSNESTTVKIGPQLESLGIDLDEPGDVDQSYARLSCTAWC</sequence>
<dbReference type="EMBL" id="KL198036">
    <property type="protein sequence ID" value="KDQ14609.1"/>
    <property type="molecule type" value="Genomic_DNA"/>
</dbReference>
<feature type="region of interest" description="Disordered" evidence="1">
    <location>
        <begin position="1"/>
        <end position="72"/>
    </location>
</feature>
<organism evidence="2 3">
    <name type="scientific">Botryobasidium botryosum (strain FD-172 SS1)</name>
    <dbReference type="NCBI Taxonomy" id="930990"/>
    <lineage>
        <taxon>Eukaryota</taxon>
        <taxon>Fungi</taxon>
        <taxon>Dikarya</taxon>
        <taxon>Basidiomycota</taxon>
        <taxon>Agaricomycotina</taxon>
        <taxon>Agaricomycetes</taxon>
        <taxon>Cantharellales</taxon>
        <taxon>Botryobasidiaceae</taxon>
        <taxon>Botryobasidium</taxon>
    </lineage>
</organism>
<name>A0A067MGF7_BOTB1</name>
<protein>
    <submittedName>
        <fullName evidence="2">Uncharacterized protein</fullName>
    </submittedName>
</protein>
<accession>A0A067MGF7</accession>
<evidence type="ECO:0000313" key="2">
    <source>
        <dbReference type="EMBL" id="KDQ14609.1"/>
    </source>
</evidence>
<keyword evidence="3" id="KW-1185">Reference proteome</keyword>